<dbReference type="InterPro" id="IPR034035">
    <property type="entry name" value="Astacin-like_dom"/>
</dbReference>
<comment type="caution">
    <text evidence="7">Lacks conserved residue(s) required for the propagation of feature annotation.</text>
</comment>
<keyword evidence="3 6" id="KW-0732">Signal</keyword>
<dbReference type="AlphaFoldDB" id="A0A0C2H2F2"/>
<evidence type="ECO:0000313" key="11">
    <source>
        <dbReference type="Proteomes" id="UP000054047"/>
    </source>
</evidence>
<dbReference type="SUPFAM" id="SSF55486">
    <property type="entry name" value="Metalloproteases ('zincins'), catalytic domain"/>
    <property type="match status" value="1"/>
</dbReference>
<keyword evidence="8" id="KW-0378">Hydrolase</keyword>
<dbReference type="SMART" id="SM00235">
    <property type="entry name" value="ZnMc"/>
    <property type="match status" value="1"/>
</dbReference>
<dbReference type="InterPro" id="IPR017050">
    <property type="entry name" value="Metallopeptidase_nem"/>
</dbReference>
<dbReference type="GO" id="GO:0006508">
    <property type="term" value="P:proteolysis"/>
    <property type="evidence" value="ECO:0007669"/>
    <property type="project" value="UniProtKB-KW"/>
</dbReference>
<evidence type="ECO:0000256" key="6">
    <source>
        <dbReference type="PIRNR" id="PIRNR036365"/>
    </source>
</evidence>
<dbReference type="GO" id="GO:0005576">
    <property type="term" value="C:extracellular region"/>
    <property type="evidence" value="ECO:0007669"/>
    <property type="project" value="UniProtKB-SubCell"/>
</dbReference>
<keyword evidence="8" id="KW-0862">Zinc</keyword>
<feature type="signal peptide" evidence="6 8">
    <location>
        <begin position="1"/>
        <end position="16"/>
    </location>
</feature>
<keyword evidence="5" id="KW-0325">Glycoprotein</keyword>
<feature type="chain" id="PRO_5005111134" description="Zinc metalloproteinase" evidence="6 8">
    <location>
        <begin position="17"/>
        <end position="495"/>
    </location>
</feature>
<dbReference type="Gene3D" id="3.40.390.10">
    <property type="entry name" value="Collagenase (Catalytic Domain)"/>
    <property type="match status" value="1"/>
</dbReference>
<gene>
    <name evidence="10" type="ORF">ANCDUO_06090</name>
</gene>
<accession>A0A0C2H2F2</accession>
<comment type="subcellular location">
    <subcellularLocation>
        <location evidence="1 6">Secreted</location>
    </subcellularLocation>
</comment>
<dbReference type="PROSITE" id="PS51864">
    <property type="entry name" value="ASTACIN"/>
    <property type="match status" value="1"/>
</dbReference>
<dbReference type="CDD" id="cd04280">
    <property type="entry name" value="ZnMc_astacin_like"/>
    <property type="match status" value="1"/>
</dbReference>
<protein>
    <recommendedName>
        <fullName evidence="6">Zinc metalloproteinase</fullName>
    </recommendedName>
</protein>
<dbReference type="PANTHER" id="PTHR10127">
    <property type="entry name" value="DISCOIDIN, CUB, EGF, LAMININ , AND ZINC METALLOPROTEASE DOMAIN CONTAINING"/>
    <property type="match status" value="1"/>
</dbReference>
<feature type="active site" evidence="7">
    <location>
        <position position="210"/>
    </location>
</feature>
<dbReference type="EMBL" id="KN728555">
    <property type="protein sequence ID" value="KIH63606.1"/>
    <property type="molecule type" value="Genomic_DNA"/>
</dbReference>
<organism evidence="10 11">
    <name type="scientific">Ancylostoma duodenale</name>
    <dbReference type="NCBI Taxonomy" id="51022"/>
    <lineage>
        <taxon>Eukaryota</taxon>
        <taxon>Metazoa</taxon>
        <taxon>Ecdysozoa</taxon>
        <taxon>Nematoda</taxon>
        <taxon>Chromadorea</taxon>
        <taxon>Rhabditida</taxon>
        <taxon>Rhabditina</taxon>
        <taxon>Rhabditomorpha</taxon>
        <taxon>Strongyloidea</taxon>
        <taxon>Ancylostomatidae</taxon>
        <taxon>Ancylostomatinae</taxon>
        <taxon>Ancylostoma</taxon>
    </lineage>
</organism>
<evidence type="ECO:0000256" key="7">
    <source>
        <dbReference type="PROSITE-ProRule" id="PRU01211"/>
    </source>
</evidence>
<dbReference type="Pfam" id="PF01400">
    <property type="entry name" value="Astacin"/>
    <property type="match status" value="1"/>
</dbReference>
<keyword evidence="2 6" id="KW-0964">Secreted</keyword>
<comment type="cofactor">
    <cofactor evidence="8">
        <name>Zn(2+)</name>
        <dbReference type="ChEBI" id="CHEBI:29105"/>
    </cofactor>
    <text evidence="8">Binds 1 zinc ion per subunit.</text>
</comment>
<dbReference type="GO" id="GO:0004222">
    <property type="term" value="F:metalloendopeptidase activity"/>
    <property type="evidence" value="ECO:0007669"/>
    <property type="project" value="UniProtKB-UniRule"/>
</dbReference>
<evidence type="ECO:0000256" key="2">
    <source>
        <dbReference type="ARBA" id="ARBA00022525"/>
    </source>
</evidence>
<keyword evidence="4" id="KW-1015">Disulfide bond</keyword>
<dbReference type="GO" id="GO:0008270">
    <property type="term" value="F:zinc ion binding"/>
    <property type="evidence" value="ECO:0007669"/>
    <property type="project" value="UniProtKB-UniRule"/>
</dbReference>
<evidence type="ECO:0000256" key="1">
    <source>
        <dbReference type="ARBA" id="ARBA00004613"/>
    </source>
</evidence>
<keyword evidence="8" id="KW-0645">Protease</keyword>
<evidence type="ECO:0000256" key="5">
    <source>
        <dbReference type="ARBA" id="ARBA00023180"/>
    </source>
</evidence>
<dbReference type="Proteomes" id="UP000054047">
    <property type="component" value="Unassembled WGS sequence"/>
</dbReference>
<evidence type="ECO:0000256" key="4">
    <source>
        <dbReference type="ARBA" id="ARBA00023157"/>
    </source>
</evidence>
<dbReference type="InterPro" id="IPR001506">
    <property type="entry name" value="Peptidase_M12A"/>
</dbReference>
<evidence type="ECO:0000256" key="8">
    <source>
        <dbReference type="RuleBase" id="RU361183"/>
    </source>
</evidence>
<evidence type="ECO:0000313" key="10">
    <source>
        <dbReference type="EMBL" id="KIH63606.1"/>
    </source>
</evidence>
<keyword evidence="8" id="KW-0482">Metalloprotease</keyword>
<dbReference type="OrthoDB" id="5786116at2759"/>
<dbReference type="InterPro" id="IPR006026">
    <property type="entry name" value="Peptidase_Metallo"/>
</dbReference>
<dbReference type="MEROPS" id="M12.310"/>
<dbReference type="PANTHER" id="PTHR10127:SF793">
    <property type="entry name" value="ZINC METALLOPROTEINASE NAS-31"/>
    <property type="match status" value="1"/>
</dbReference>
<evidence type="ECO:0000256" key="3">
    <source>
        <dbReference type="ARBA" id="ARBA00022729"/>
    </source>
</evidence>
<sequence>MRVLLLVLLLAICAGAGFFDTKLGQKIKKTLGKIKALLHNIIKFSALNGTLLMAIREKFIRLRERIKAKLTLSPARKALLGEILKHITHVKKDRIQEKGDSIEEINENSDIGELLYQGDIVLTHQQAQEIVEDIEGDKEDRAKRQAFRNRNYPRTLWSNGVYYYFHRNATPDKIRVFKEKGCWSYIGRIGGQQDLSLGHGCGSVGTAAHEIGHAIGFYRTQSRHDRDNFITFNPQNVKPDWLDQFAKQTTETNENYGITYDYGSIMHYGANSATQNGRPTMVPHDPKYVETLGSPIISFYELLMTNTHYECTSEIRFHIDTLAYAKQLFNLIQRIAIQLLLRSVSRPDADLYTKQPLSINPSMTNLDEQDKYQGRIWTSVTIGSRGAPQLAFQAPQGSKIEIKIAGLSRGSAVDGCKYWGVEIKTHADQRLTGYRFCAPEHIGVRLVSNFHIVPMITYNRIYPTSVNIQYRIVGGNVGGLVPQPRTNNNCVDNQE</sequence>
<name>A0A0C2H2F2_9BILA</name>
<dbReference type="GO" id="GO:0018996">
    <property type="term" value="P:molting cycle, collagen and cuticulin-based cuticle"/>
    <property type="evidence" value="ECO:0007669"/>
    <property type="project" value="InterPro"/>
</dbReference>
<dbReference type="PIRSF" id="PIRSF036365">
    <property type="entry name" value="Astacin_nematoda"/>
    <property type="match status" value="1"/>
</dbReference>
<keyword evidence="8" id="KW-0479">Metal-binding</keyword>
<dbReference type="PRINTS" id="PR00480">
    <property type="entry name" value="ASTACIN"/>
</dbReference>
<evidence type="ECO:0000259" key="9">
    <source>
        <dbReference type="PROSITE" id="PS51864"/>
    </source>
</evidence>
<dbReference type="InterPro" id="IPR024079">
    <property type="entry name" value="MetalloPept_cat_dom_sf"/>
</dbReference>
<feature type="domain" description="Peptidase M12A" evidence="9">
    <location>
        <begin position="113"/>
        <end position="312"/>
    </location>
</feature>
<proteinExistence type="predicted"/>
<keyword evidence="11" id="KW-1185">Reference proteome</keyword>
<reference evidence="10 11" key="1">
    <citation type="submission" date="2013-12" db="EMBL/GenBank/DDBJ databases">
        <title>Draft genome of the parsitic nematode Ancylostoma duodenale.</title>
        <authorList>
            <person name="Mitreva M."/>
        </authorList>
    </citation>
    <scope>NUCLEOTIDE SEQUENCE [LARGE SCALE GENOMIC DNA]</scope>
    <source>
        <strain evidence="10 11">Zhejiang</strain>
    </source>
</reference>